<evidence type="ECO:0000256" key="8">
    <source>
        <dbReference type="ARBA" id="ARBA00023012"/>
    </source>
</evidence>
<dbReference type="InterPro" id="IPR036890">
    <property type="entry name" value="HATPase_C_sf"/>
</dbReference>
<comment type="caution">
    <text evidence="17">The sequence shown here is derived from an EMBL/GenBank/DDBJ whole genome shotgun (WGS) entry which is preliminary data.</text>
</comment>
<dbReference type="Gene3D" id="3.30.565.10">
    <property type="entry name" value="Histidine kinase-like ATPase, C-terminal domain"/>
    <property type="match status" value="1"/>
</dbReference>
<keyword evidence="6" id="KW-0418">Kinase</keyword>
<proteinExistence type="predicted"/>
<keyword evidence="3 12" id="KW-0597">Phosphoprotein</keyword>
<dbReference type="InterPro" id="IPR015943">
    <property type="entry name" value="WD40/YVTN_repeat-like_dom_sf"/>
</dbReference>
<dbReference type="SMART" id="SM00388">
    <property type="entry name" value="HisKA"/>
    <property type="match status" value="1"/>
</dbReference>
<feature type="modified residue" description="4-aspartylphosphate" evidence="12">
    <location>
        <position position="1144"/>
    </location>
</feature>
<keyword evidence="7" id="KW-0067">ATP-binding</keyword>
<dbReference type="PROSITE" id="PS50109">
    <property type="entry name" value="HIS_KIN"/>
    <property type="match status" value="1"/>
</dbReference>
<keyword evidence="5" id="KW-0547">Nucleotide-binding</keyword>
<dbReference type="PRINTS" id="PR00344">
    <property type="entry name" value="BCTRLSENSOR"/>
</dbReference>
<dbReference type="GO" id="GO:0005524">
    <property type="term" value="F:ATP binding"/>
    <property type="evidence" value="ECO:0007669"/>
    <property type="project" value="UniProtKB-KW"/>
</dbReference>
<gene>
    <name evidence="17" type="ORF">FAZ15_06620</name>
</gene>
<dbReference type="Pfam" id="PF07494">
    <property type="entry name" value="Reg_prop"/>
    <property type="match status" value="4"/>
</dbReference>
<evidence type="ECO:0000256" key="2">
    <source>
        <dbReference type="ARBA" id="ARBA00012438"/>
    </source>
</evidence>
<feature type="domain" description="Histidine kinase" evidence="15">
    <location>
        <begin position="837"/>
        <end position="1054"/>
    </location>
</feature>
<dbReference type="SMART" id="SM00387">
    <property type="entry name" value="HATPase_c"/>
    <property type="match status" value="1"/>
</dbReference>
<evidence type="ECO:0000256" key="3">
    <source>
        <dbReference type="ARBA" id="ARBA00022553"/>
    </source>
</evidence>
<keyword evidence="8" id="KW-0902">Two-component regulatory system</keyword>
<keyword evidence="13" id="KW-0472">Membrane</keyword>
<dbReference type="Pfam" id="PF07495">
    <property type="entry name" value="Y_Y_Y"/>
    <property type="match status" value="1"/>
</dbReference>
<name>A0A4V5MMU8_9SPHI</name>
<reference evidence="17 18" key="1">
    <citation type="submission" date="2019-04" db="EMBL/GenBank/DDBJ databases">
        <title>Sphingobacterium olei sp. nov., isolated from oil-contaminated soil.</title>
        <authorList>
            <person name="Liu B."/>
        </authorList>
    </citation>
    <scope>NUCLEOTIDE SEQUENCE [LARGE SCALE GENOMIC DNA]</scope>
    <source>
        <strain evidence="17 18">HAL-9</strain>
    </source>
</reference>
<dbReference type="InterPro" id="IPR018062">
    <property type="entry name" value="HTH_AraC-typ_CS"/>
</dbReference>
<dbReference type="InterPro" id="IPR003661">
    <property type="entry name" value="HisK_dim/P_dom"/>
</dbReference>
<dbReference type="SMART" id="SM00448">
    <property type="entry name" value="REC"/>
    <property type="match status" value="1"/>
</dbReference>
<dbReference type="Gene3D" id="3.40.50.2300">
    <property type="match status" value="1"/>
</dbReference>
<keyword evidence="13" id="KW-1133">Transmembrane helix</keyword>
<evidence type="ECO:0000256" key="5">
    <source>
        <dbReference type="ARBA" id="ARBA00022741"/>
    </source>
</evidence>
<evidence type="ECO:0000256" key="6">
    <source>
        <dbReference type="ARBA" id="ARBA00022777"/>
    </source>
</evidence>
<dbReference type="GO" id="GO:0000155">
    <property type="term" value="F:phosphorelay sensor kinase activity"/>
    <property type="evidence" value="ECO:0007669"/>
    <property type="project" value="InterPro"/>
</dbReference>
<sequence length="1347" mass="154495">MKSTLSYLLILVSLLFSYCFSFAQEIGIASVRIEQELPSLTVNQIFQDREGFIWFATAQGFSRFDAFNLLNFRLKNSEGNVIADQNITSVNEIEGALLLATQSGLYILDKKSYKVRPFPDQTLENANITTIHIDKESNIWIGTFNAIHVYRPDLSLKKKYTHDPNNKNTIPSGTVNTVFEDSRGNIWMGIWGAGLFKLNKNVDRFISYPKLGSRNNPFRILEDDHGQLWIVTWGDGLFLFNPDDPKAIYQEILIKNRRREGKEDLFYNILQDRHKKYIWVLSFSGVSTFAYTADGALEEIDQSSLFDNTSNIFSDIHQDRTGTLWLSVGGKGVSTIRFDRPDVKHFGFEEVKKKYGIAPNLNMLYKDNEGQLWFNLERLGLGKFDPKKNKVYTYSNASFKDLLAIRAVNCALEVDNEIWIGSSYDPIINIFRKSNSEIILKRQINLQESTPQAGAPLFFFPDRDNNIWIATANGVLVQRAKDQRLVAIQNIEDHITGISQDREGNLWVATKGNGIYQLSAQNSWKENQRIGKHTPGLLTDQIETMDADDKGNLWIGTKDARLLSYHIQQKKINEFANSQLFSKNQLLDVVCLGNTTWLSTTRNIYRINPGNRNIVEYTSDDGLYVNMFAKRAYTIDPKNKSIYFGGYNGVVQFQNSDFVAEHTSPVIVSDIKINNQSAVLHSENQKFDFYSQALLLEPEDQNLEISFTSFEYNHPDKIRYAYKLEGVDKDWVYAPRERLFATYNNLGKGEYRFLIKATDLNNKWNSAITEITIKKKPAFYESNLAYLVYTLIVVTLIYYIVSFAMNRLKLRSDLRIAQIEKEKANELVQTKLSYFTNISHDLLTPLTIISCLIDDIQITTKKNLTQFEKMRFNLDRLKRLLQQILDFRRVENKQMELRVSYGEIGHFIEELCSMYFSPLAKKKNIRFEIQPPARAVEGYFDIDKLDKILFNLLSNAFKYTPNGGRITLSYTTTEKPNGTHLTIQLQDTGIGISPEELDLIFIPFYNNKHAKQRESNGIGLALTKELVEIHHGSINVESVPQKGTYFTVSIPIDKNQYSVSELQLLNKHFLDTAFSVDIAENPETLPVLRIGEKQLNLLLVEDNEDLRLTMCNVLSRNYTIYQATHGEEALELLRDHDIDIVISDIMMPVMDGLTLCRTIKSNTEINHIPIILLTAKNSIDDRIESYQAGADAYISKPFELKVLEARIHSFVINKRTRQLDFKANPQINISTLDYTPLDEQFLNKMVHIIESNLEDDQFDVVKLGDKLGLSKSTLYRKTKVLLNLSPSEFIKNIRLKHACQMMDQDKSISVSEVAFATGFSDPRYFSTCFKAEFGVTPTDYQKSNPPK</sequence>
<dbReference type="CDD" id="cd17574">
    <property type="entry name" value="REC_OmpR"/>
    <property type="match status" value="1"/>
</dbReference>
<evidence type="ECO:0000256" key="13">
    <source>
        <dbReference type="SAM" id="Phobius"/>
    </source>
</evidence>
<dbReference type="PANTHER" id="PTHR43547:SF2">
    <property type="entry name" value="HYBRID SIGNAL TRANSDUCTION HISTIDINE KINASE C"/>
    <property type="match status" value="1"/>
</dbReference>
<feature type="transmembrane region" description="Helical" evidence="13">
    <location>
        <begin position="784"/>
        <end position="805"/>
    </location>
</feature>
<evidence type="ECO:0000259" key="15">
    <source>
        <dbReference type="PROSITE" id="PS50109"/>
    </source>
</evidence>
<dbReference type="SUPFAM" id="SSF52172">
    <property type="entry name" value="CheY-like"/>
    <property type="match status" value="1"/>
</dbReference>
<evidence type="ECO:0000313" key="17">
    <source>
        <dbReference type="EMBL" id="TJZ62178.1"/>
    </source>
</evidence>
<dbReference type="InterPro" id="IPR004358">
    <property type="entry name" value="Sig_transdc_His_kin-like_C"/>
</dbReference>
<dbReference type="InterPro" id="IPR011006">
    <property type="entry name" value="CheY-like_superfamily"/>
</dbReference>
<dbReference type="InterPro" id="IPR009057">
    <property type="entry name" value="Homeodomain-like_sf"/>
</dbReference>
<dbReference type="InterPro" id="IPR036097">
    <property type="entry name" value="HisK_dim/P_sf"/>
</dbReference>
<dbReference type="OrthoDB" id="993208at2"/>
<feature type="domain" description="Response regulatory" evidence="16">
    <location>
        <begin position="1096"/>
        <end position="1211"/>
    </location>
</feature>
<protein>
    <recommendedName>
        <fullName evidence="2">histidine kinase</fullName>
        <ecNumber evidence="2">2.7.13.3</ecNumber>
    </recommendedName>
</protein>
<dbReference type="Proteomes" id="UP000306808">
    <property type="component" value="Unassembled WGS sequence"/>
</dbReference>
<organism evidence="17 18">
    <name type="scientific">Sphingobacterium olei</name>
    <dbReference type="NCBI Taxonomy" id="2571155"/>
    <lineage>
        <taxon>Bacteria</taxon>
        <taxon>Pseudomonadati</taxon>
        <taxon>Bacteroidota</taxon>
        <taxon>Sphingobacteriia</taxon>
        <taxon>Sphingobacteriales</taxon>
        <taxon>Sphingobacteriaceae</taxon>
        <taxon>Sphingobacterium</taxon>
    </lineage>
</organism>
<dbReference type="Pfam" id="PF02518">
    <property type="entry name" value="HATPase_c"/>
    <property type="match status" value="1"/>
</dbReference>
<dbReference type="SUPFAM" id="SSF55874">
    <property type="entry name" value="ATPase domain of HSP90 chaperone/DNA topoisomerase II/histidine kinase"/>
    <property type="match status" value="1"/>
</dbReference>
<evidence type="ECO:0000256" key="12">
    <source>
        <dbReference type="PROSITE-ProRule" id="PRU00169"/>
    </source>
</evidence>
<dbReference type="InterPro" id="IPR003594">
    <property type="entry name" value="HATPase_dom"/>
</dbReference>
<dbReference type="InterPro" id="IPR011123">
    <property type="entry name" value="Y_Y_Y"/>
</dbReference>
<dbReference type="Gene3D" id="1.10.287.130">
    <property type="match status" value="1"/>
</dbReference>
<dbReference type="RefSeq" id="WP_136900522.1">
    <property type="nucleotide sequence ID" value="NZ_SUME01000002.1"/>
</dbReference>
<dbReference type="SMART" id="SM00342">
    <property type="entry name" value="HTH_ARAC"/>
    <property type="match status" value="1"/>
</dbReference>
<dbReference type="GO" id="GO:0003700">
    <property type="term" value="F:DNA-binding transcription factor activity"/>
    <property type="evidence" value="ECO:0007669"/>
    <property type="project" value="InterPro"/>
</dbReference>
<feature type="domain" description="HTH araC/xylS-type" evidence="14">
    <location>
        <begin position="1243"/>
        <end position="1343"/>
    </location>
</feature>
<dbReference type="PROSITE" id="PS01124">
    <property type="entry name" value="HTH_ARAC_FAMILY_2"/>
    <property type="match status" value="1"/>
</dbReference>
<dbReference type="Gene3D" id="2.130.10.10">
    <property type="entry name" value="YVTN repeat-like/Quinoprotein amine dehydrogenase"/>
    <property type="match status" value="2"/>
</dbReference>
<dbReference type="SUPFAM" id="SSF46689">
    <property type="entry name" value="Homeodomain-like"/>
    <property type="match status" value="1"/>
</dbReference>
<evidence type="ECO:0000313" key="18">
    <source>
        <dbReference type="Proteomes" id="UP000306808"/>
    </source>
</evidence>
<keyword evidence="10" id="KW-0238">DNA-binding</keyword>
<dbReference type="InterPro" id="IPR013783">
    <property type="entry name" value="Ig-like_fold"/>
</dbReference>
<comment type="catalytic activity">
    <reaction evidence="1">
        <text>ATP + protein L-histidine = ADP + protein N-phospho-L-histidine.</text>
        <dbReference type="EC" id="2.7.13.3"/>
    </reaction>
</comment>
<dbReference type="InterPro" id="IPR018060">
    <property type="entry name" value="HTH_AraC"/>
</dbReference>
<dbReference type="Pfam" id="PF12833">
    <property type="entry name" value="HTH_18"/>
    <property type="match status" value="1"/>
</dbReference>
<evidence type="ECO:0000256" key="9">
    <source>
        <dbReference type="ARBA" id="ARBA00023015"/>
    </source>
</evidence>
<dbReference type="InterPro" id="IPR011110">
    <property type="entry name" value="Reg_prop"/>
</dbReference>
<keyword evidence="18" id="KW-1185">Reference proteome</keyword>
<dbReference type="Gene3D" id="1.10.10.60">
    <property type="entry name" value="Homeodomain-like"/>
    <property type="match status" value="1"/>
</dbReference>
<evidence type="ECO:0000256" key="4">
    <source>
        <dbReference type="ARBA" id="ARBA00022679"/>
    </source>
</evidence>
<dbReference type="PANTHER" id="PTHR43547">
    <property type="entry name" value="TWO-COMPONENT HISTIDINE KINASE"/>
    <property type="match status" value="1"/>
</dbReference>
<evidence type="ECO:0000259" key="16">
    <source>
        <dbReference type="PROSITE" id="PS50110"/>
    </source>
</evidence>
<evidence type="ECO:0000259" key="14">
    <source>
        <dbReference type="PROSITE" id="PS01124"/>
    </source>
</evidence>
<keyword evidence="4" id="KW-0808">Transferase</keyword>
<dbReference type="InterPro" id="IPR005467">
    <property type="entry name" value="His_kinase_dom"/>
</dbReference>
<keyword evidence="11" id="KW-0804">Transcription</keyword>
<keyword evidence="13" id="KW-0812">Transmembrane</keyword>
<dbReference type="PROSITE" id="PS50110">
    <property type="entry name" value="RESPONSE_REGULATORY"/>
    <property type="match status" value="1"/>
</dbReference>
<evidence type="ECO:0000256" key="7">
    <source>
        <dbReference type="ARBA" id="ARBA00022840"/>
    </source>
</evidence>
<dbReference type="EC" id="2.7.13.3" evidence="2"/>
<dbReference type="GO" id="GO:0043565">
    <property type="term" value="F:sequence-specific DNA binding"/>
    <property type="evidence" value="ECO:0007669"/>
    <property type="project" value="InterPro"/>
</dbReference>
<dbReference type="Gene3D" id="2.60.40.10">
    <property type="entry name" value="Immunoglobulins"/>
    <property type="match status" value="1"/>
</dbReference>
<evidence type="ECO:0000256" key="1">
    <source>
        <dbReference type="ARBA" id="ARBA00000085"/>
    </source>
</evidence>
<dbReference type="FunFam" id="3.30.565.10:FF:000037">
    <property type="entry name" value="Hybrid sensor histidine kinase/response regulator"/>
    <property type="match status" value="1"/>
</dbReference>
<keyword evidence="9" id="KW-0805">Transcription regulation</keyword>
<evidence type="ECO:0000256" key="11">
    <source>
        <dbReference type="ARBA" id="ARBA00023163"/>
    </source>
</evidence>
<dbReference type="CDD" id="cd00082">
    <property type="entry name" value="HisKA"/>
    <property type="match status" value="1"/>
</dbReference>
<dbReference type="InterPro" id="IPR001789">
    <property type="entry name" value="Sig_transdc_resp-reg_receiver"/>
</dbReference>
<dbReference type="EMBL" id="SUME01000002">
    <property type="protein sequence ID" value="TJZ62178.1"/>
    <property type="molecule type" value="Genomic_DNA"/>
</dbReference>
<dbReference type="SUPFAM" id="SSF63829">
    <property type="entry name" value="Calcium-dependent phosphotriesterase"/>
    <property type="match status" value="2"/>
</dbReference>
<dbReference type="Pfam" id="PF00072">
    <property type="entry name" value="Response_reg"/>
    <property type="match status" value="1"/>
</dbReference>
<dbReference type="PROSITE" id="PS00041">
    <property type="entry name" value="HTH_ARAC_FAMILY_1"/>
    <property type="match status" value="1"/>
</dbReference>
<dbReference type="SUPFAM" id="SSF47384">
    <property type="entry name" value="Homodimeric domain of signal transducing histidine kinase"/>
    <property type="match status" value="1"/>
</dbReference>
<evidence type="ECO:0000256" key="10">
    <source>
        <dbReference type="ARBA" id="ARBA00023125"/>
    </source>
</evidence>
<accession>A0A4V5MMU8</accession>